<evidence type="ECO:0000256" key="1">
    <source>
        <dbReference type="SAM" id="MobiDB-lite"/>
    </source>
</evidence>
<evidence type="ECO:0000313" key="4">
    <source>
        <dbReference type="EMBL" id="KAK0616620.1"/>
    </source>
</evidence>
<keyword evidence="2" id="KW-0812">Transmembrane</keyword>
<dbReference type="AlphaFoldDB" id="A0AA39WJT7"/>
<keyword evidence="5" id="KW-1185">Reference proteome</keyword>
<evidence type="ECO:0000313" key="5">
    <source>
        <dbReference type="Proteomes" id="UP001175000"/>
    </source>
</evidence>
<dbReference type="Gene3D" id="2.40.10.10">
    <property type="entry name" value="Trypsin-like serine proteases"/>
    <property type="match status" value="2"/>
</dbReference>
<proteinExistence type="predicted"/>
<accession>A0AA39WJT7</accession>
<dbReference type="InterPro" id="IPR043504">
    <property type="entry name" value="Peptidase_S1_PA_chymotrypsin"/>
</dbReference>
<dbReference type="GO" id="GO:0004252">
    <property type="term" value="F:serine-type endopeptidase activity"/>
    <property type="evidence" value="ECO:0007669"/>
    <property type="project" value="InterPro"/>
</dbReference>
<feature type="transmembrane region" description="Helical" evidence="2">
    <location>
        <begin position="29"/>
        <end position="50"/>
    </location>
</feature>
<organism evidence="4 5">
    <name type="scientific">Immersiella caudata</name>
    <dbReference type="NCBI Taxonomy" id="314043"/>
    <lineage>
        <taxon>Eukaryota</taxon>
        <taxon>Fungi</taxon>
        <taxon>Dikarya</taxon>
        <taxon>Ascomycota</taxon>
        <taxon>Pezizomycotina</taxon>
        <taxon>Sordariomycetes</taxon>
        <taxon>Sordariomycetidae</taxon>
        <taxon>Sordariales</taxon>
        <taxon>Lasiosphaeriaceae</taxon>
        <taxon>Immersiella</taxon>
    </lineage>
</organism>
<dbReference type="InterPro" id="IPR009003">
    <property type="entry name" value="Peptidase_S1_PA"/>
</dbReference>
<evidence type="ECO:0000256" key="2">
    <source>
        <dbReference type="SAM" id="Phobius"/>
    </source>
</evidence>
<feature type="region of interest" description="Disordered" evidence="1">
    <location>
        <begin position="1"/>
        <end position="24"/>
    </location>
</feature>
<comment type="caution">
    <text evidence="4">The sequence shown here is derived from an EMBL/GenBank/DDBJ whole genome shotgun (WGS) entry which is preliminary data.</text>
</comment>
<dbReference type="SUPFAM" id="SSF50494">
    <property type="entry name" value="Trypsin-like serine proteases"/>
    <property type="match status" value="1"/>
</dbReference>
<dbReference type="Pfam" id="PF00089">
    <property type="entry name" value="Trypsin"/>
    <property type="match status" value="1"/>
</dbReference>
<reference evidence="4" key="1">
    <citation type="submission" date="2023-06" db="EMBL/GenBank/DDBJ databases">
        <title>Genome-scale phylogeny and comparative genomics of the fungal order Sordariales.</title>
        <authorList>
            <consortium name="Lawrence Berkeley National Laboratory"/>
            <person name="Hensen N."/>
            <person name="Bonometti L."/>
            <person name="Westerberg I."/>
            <person name="Brannstrom I.O."/>
            <person name="Guillou S."/>
            <person name="Cros-Aarteil S."/>
            <person name="Calhoun S."/>
            <person name="Haridas S."/>
            <person name="Kuo A."/>
            <person name="Mondo S."/>
            <person name="Pangilinan J."/>
            <person name="Riley R."/>
            <person name="Labutti K."/>
            <person name="Andreopoulos B."/>
            <person name="Lipzen A."/>
            <person name="Chen C."/>
            <person name="Yanf M."/>
            <person name="Daum C."/>
            <person name="Ng V."/>
            <person name="Clum A."/>
            <person name="Steindorff A."/>
            <person name="Ohm R."/>
            <person name="Martin F."/>
            <person name="Silar P."/>
            <person name="Natvig D."/>
            <person name="Lalanne C."/>
            <person name="Gautier V."/>
            <person name="Ament-Velasquez S.L."/>
            <person name="Kruys A."/>
            <person name="Hutchinson M.I."/>
            <person name="Powell A.J."/>
            <person name="Barry K."/>
            <person name="Miller A.N."/>
            <person name="Grigoriev I.V."/>
            <person name="Debuchy R."/>
            <person name="Gladieux P."/>
            <person name="Thoren M.H."/>
            <person name="Johannesson H."/>
        </authorList>
    </citation>
    <scope>NUCLEOTIDE SEQUENCE</scope>
    <source>
        <strain evidence="4">CBS 606.72</strain>
    </source>
</reference>
<dbReference type="InterPro" id="IPR001254">
    <property type="entry name" value="Trypsin_dom"/>
</dbReference>
<dbReference type="EMBL" id="JAULSU010000005">
    <property type="protein sequence ID" value="KAK0616620.1"/>
    <property type="molecule type" value="Genomic_DNA"/>
</dbReference>
<dbReference type="GO" id="GO:0006508">
    <property type="term" value="P:proteolysis"/>
    <property type="evidence" value="ECO:0007669"/>
    <property type="project" value="InterPro"/>
</dbReference>
<feature type="compositionally biased region" description="Basic and acidic residues" evidence="1">
    <location>
        <begin position="7"/>
        <end position="22"/>
    </location>
</feature>
<keyword evidence="2" id="KW-1133">Transmembrane helix</keyword>
<keyword evidence="2" id="KW-0472">Membrane</keyword>
<name>A0AA39WJT7_9PEZI</name>
<gene>
    <name evidence="4" type="ORF">B0T14DRAFT_523515</name>
</gene>
<evidence type="ECO:0000259" key="3">
    <source>
        <dbReference type="Pfam" id="PF00089"/>
    </source>
</evidence>
<feature type="domain" description="Peptidase S1" evidence="3">
    <location>
        <begin position="142"/>
        <end position="321"/>
    </location>
</feature>
<protein>
    <submittedName>
        <fullName evidence="4">Trypsin-like cysteine/serine peptidase domain-containing protein</fullName>
    </submittedName>
</protein>
<sequence length="375" mass="40952">MDNPTPPRDDEPRRRRDGDGPRTRGASSFSLFAVLLAILVVLIAILINLLGIGKPQKPKPDNGPIGVRIKYEDLLRFTEPYHLLYDQDLPPFHTMETRRFDTPTVNATCPGPTAPISISHVANSSARFSTIDPAQRACGIYPTVGKLTTSIQSCTGIMVWKDVVLTADHCLPWGRDRRVWESIKFTPAYDGTTPHPELYGSASAVRCAGVDPPLQDGRDMAVCKLNVSIGDACGKAKLGEPPAGWNAEWYKSRRWYSIGYPRSVDEGKKPQRHGSFLINDVKLINDNDGCHVLNTDFFADQGWSGGPVYYYDEATGKSSVEGVVINCEGPGGGPSGCSGATGTNIAAGKRMKALVEYGIVRSQVPSRWVFDAWNL</sequence>
<dbReference type="Proteomes" id="UP001175000">
    <property type="component" value="Unassembled WGS sequence"/>
</dbReference>